<dbReference type="Gramene" id="OB01G27890.1">
    <property type="protein sequence ID" value="OB01G27890.1"/>
    <property type="gene ID" value="OB01G27890"/>
</dbReference>
<sequence>MISHPPKGIFKSQPSFLPTPLHPNPPFISISYPTLHNPLSKHALEDIVTQNLKKSITCLSKTSIGDWREISNVK</sequence>
<dbReference type="HOGENOM" id="CLU_2691659_0_0_1"/>
<organism evidence="1">
    <name type="scientific">Oryza brachyantha</name>
    <name type="common">malo sina</name>
    <dbReference type="NCBI Taxonomy" id="4533"/>
    <lineage>
        <taxon>Eukaryota</taxon>
        <taxon>Viridiplantae</taxon>
        <taxon>Streptophyta</taxon>
        <taxon>Embryophyta</taxon>
        <taxon>Tracheophyta</taxon>
        <taxon>Spermatophyta</taxon>
        <taxon>Magnoliopsida</taxon>
        <taxon>Liliopsida</taxon>
        <taxon>Poales</taxon>
        <taxon>Poaceae</taxon>
        <taxon>BOP clade</taxon>
        <taxon>Oryzoideae</taxon>
        <taxon>Oryzeae</taxon>
        <taxon>Oryzinae</taxon>
        <taxon>Oryza</taxon>
    </lineage>
</organism>
<evidence type="ECO:0000313" key="1">
    <source>
        <dbReference type="EnsemblPlants" id="OB01G27890.1"/>
    </source>
</evidence>
<protein>
    <submittedName>
        <fullName evidence="1">Uncharacterized protein</fullName>
    </submittedName>
</protein>
<accession>J3L0N3</accession>
<dbReference type="EnsemblPlants" id="OB01G27890.1">
    <property type="protein sequence ID" value="OB01G27890.1"/>
    <property type="gene ID" value="OB01G27890"/>
</dbReference>
<reference evidence="1" key="1">
    <citation type="journal article" date="2013" name="Nat. Commun.">
        <title>Whole-genome sequencing of Oryza brachyantha reveals mechanisms underlying Oryza genome evolution.</title>
        <authorList>
            <person name="Chen J."/>
            <person name="Huang Q."/>
            <person name="Gao D."/>
            <person name="Wang J."/>
            <person name="Lang Y."/>
            <person name="Liu T."/>
            <person name="Li B."/>
            <person name="Bai Z."/>
            <person name="Luis Goicoechea J."/>
            <person name="Liang C."/>
            <person name="Chen C."/>
            <person name="Zhang W."/>
            <person name="Sun S."/>
            <person name="Liao Y."/>
            <person name="Zhang X."/>
            <person name="Yang L."/>
            <person name="Song C."/>
            <person name="Wang M."/>
            <person name="Shi J."/>
            <person name="Liu G."/>
            <person name="Liu J."/>
            <person name="Zhou H."/>
            <person name="Zhou W."/>
            <person name="Yu Q."/>
            <person name="An N."/>
            <person name="Chen Y."/>
            <person name="Cai Q."/>
            <person name="Wang B."/>
            <person name="Liu B."/>
            <person name="Min J."/>
            <person name="Huang Y."/>
            <person name="Wu H."/>
            <person name="Li Z."/>
            <person name="Zhang Y."/>
            <person name="Yin Y."/>
            <person name="Song W."/>
            <person name="Jiang J."/>
            <person name="Jackson S.A."/>
            <person name="Wing R.A."/>
            <person name="Wang J."/>
            <person name="Chen M."/>
        </authorList>
    </citation>
    <scope>NUCLEOTIDE SEQUENCE [LARGE SCALE GENOMIC DNA]</scope>
    <source>
        <strain evidence="1">cv. IRGC 101232</strain>
    </source>
</reference>
<name>J3L0N3_ORYBR</name>
<dbReference type="AlphaFoldDB" id="J3L0N3"/>
<proteinExistence type="predicted"/>
<keyword evidence="2" id="KW-1185">Reference proteome</keyword>
<dbReference type="Proteomes" id="UP000006038">
    <property type="component" value="Chromosome 1"/>
</dbReference>
<reference evidence="1" key="2">
    <citation type="submission" date="2013-04" db="UniProtKB">
        <authorList>
            <consortium name="EnsemblPlants"/>
        </authorList>
    </citation>
    <scope>IDENTIFICATION</scope>
</reference>
<evidence type="ECO:0000313" key="2">
    <source>
        <dbReference type="Proteomes" id="UP000006038"/>
    </source>
</evidence>